<dbReference type="OrthoDB" id="1273722at2"/>
<accession>W0FGX0</accession>
<proteinExistence type="predicted"/>
<reference evidence="4 5" key="2">
    <citation type="submission" date="2014-11" db="EMBL/GenBank/DDBJ databases">
        <title>Draft Genome Sequences of Paenibacillus polymyxa NRRL B-30509 and Paenibacillus terrae NRRL B-30644, Strains from a Poultry Environment that Produce Tridecaptin A and Paenicidins.</title>
        <authorList>
            <person name="van Belkum M.J."/>
            <person name="Lohans C.T."/>
            <person name="Vederas J.C."/>
        </authorList>
    </citation>
    <scope>NUCLEOTIDE SEQUENCE [LARGE SCALE GENOMIC DNA]</scope>
    <source>
        <strain evidence="4 5">NRRL B-30644</strain>
    </source>
</reference>
<feature type="domain" description="Thiopeptide-type bacteriocin biosynthesis" evidence="2">
    <location>
        <begin position="789"/>
        <end position="1051"/>
    </location>
</feature>
<evidence type="ECO:0000313" key="3">
    <source>
        <dbReference type="EMBL" id="AHF21234.1"/>
    </source>
</evidence>
<feature type="domain" description="Lantibiotic dehydratase N-terminal" evidence="1">
    <location>
        <begin position="54"/>
        <end position="705"/>
    </location>
</feature>
<dbReference type="EMBL" id="KF111343">
    <property type="protein sequence ID" value="AHF21234.1"/>
    <property type="molecule type" value="Genomic_DNA"/>
</dbReference>
<gene>
    <name evidence="3" type="primary">pabB</name>
    <name evidence="4" type="ORF">QD47_00755</name>
</gene>
<dbReference type="AlphaFoldDB" id="W0FGX0"/>
<evidence type="ECO:0000259" key="2">
    <source>
        <dbReference type="Pfam" id="PF14028"/>
    </source>
</evidence>
<sequence length="1063" mass="123486">MKTKENLYKTLDFFMLRTPVLPIEEFAKCFPTCVGEDENVREVTLHHLSEWSSNPFIREALAASSPTLLESLLHISNPDNSRKQGQVIKAFMRYIIRMMTRPTPFGLLSGVTYGQFTEQSQLCLRGTDTYQKRARPDMEWLLKVMELIEGRQEVVRQLRIQRNTLIYRQGNRAKIPYTTRHGSMVDGEDQSVSVRTTQVFDCVMDVSSVPIPYLELVDHLQKEFVGASPETIDRYVWQLFEQEFLISELIPPTTTPDPLNHILSTLKHVTGMDEFKQKLIYIADAIHEYNGLPIGQGEEFLAELRRYMDDMFSVKSSLQIDLSMEDRGMSLPHAIRKDVERVADLLTKLSTRENRPLDEFCVEFLEKYGPYREVPLLELLDEDTGLGAPAGYKHPLSRRVRLENMSPSKSRTHYEKLLFQWFVSCIHEGKNEVVLTDAMIDEIVKGQEQGEWLAAPSMELIFQLSASDQLAVDRGEYTLLLGPNQGSDGAGKTFGRFLDLFGQPFADLFSQIQLEEQRLQPEKLLAEISYLPSSGRTANVVLTQHTRPYEIAIGTNHIMPEERQIHVSDLAVGVRNDHFYLKSMSRNREIIARAGHMLNAELTPNIYRFLLEVSDDGYRHWSPMEWGFVAHAPFTPRLRYEHIILHPATWRMICDSTLNASKDAGLFEKWVRQFQKKWSLPRYVYMIELDNRILLDMEHPLHLEQICKELQSKGKVTLIEHIGAVEDMPVSRSGSRVAAEFVFPLVRRNQVVDAYRFGEEVAASLYIDQEETNHHPTEVAFAYLPGSRWFYAKLYGMNSRQDEFIGGYWEEFVRQQQDSSVILQGYFIRYADPDKHIRVRFEQSENREGNAFLSLFHQWTETLLHEGLISRVVIDTYEPEIERYGGKEPMACAERMFSCDSEVAARLVHLIRFNQTSLQQDVIAILSVINLLSQFGYSEEDTFNLLNQHFDVKEYLNDFRKERKFFLQWMASDQENLNSIQSSRDSIESIFNMRKEAVARYNRVIHEQEAKGEATNTRDDIVYSVIHMHLNRLLGIDRDRERKVMIMARHAMHSLIQYRWNCQ</sequence>
<protein>
    <submittedName>
        <fullName evidence="3">PabB</fullName>
    </submittedName>
</protein>
<organism evidence="3">
    <name type="scientific">Paenibacillus terrae</name>
    <dbReference type="NCBI Taxonomy" id="159743"/>
    <lineage>
        <taxon>Bacteria</taxon>
        <taxon>Bacillati</taxon>
        <taxon>Bacillota</taxon>
        <taxon>Bacilli</taxon>
        <taxon>Bacillales</taxon>
        <taxon>Paenibacillaceae</taxon>
        <taxon>Paenibacillus</taxon>
    </lineage>
</organism>
<dbReference type="Pfam" id="PF04738">
    <property type="entry name" value="Lant_dehydr_N"/>
    <property type="match status" value="1"/>
</dbReference>
<dbReference type="PATRIC" id="fig|159743.3.peg.178"/>
<name>W0FGX0_9BACL</name>
<evidence type="ECO:0000259" key="1">
    <source>
        <dbReference type="Pfam" id="PF04738"/>
    </source>
</evidence>
<dbReference type="Proteomes" id="UP000032534">
    <property type="component" value="Unassembled WGS sequence"/>
</dbReference>
<reference evidence="3" key="1">
    <citation type="journal article" date="2014" name="ChemBioChem">
        <title>Biochemical, Structural, and Genetic Characterization of Tridecaptin A1 , an Antagonist of Campylobacter jejuni.</title>
        <authorList>
            <person name="Lohans C.T."/>
            <person name="van Belkum M.J."/>
            <person name="Cochrane S.A."/>
            <person name="Huang Z."/>
            <person name="Sit C.S."/>
            <person name="McMullen L.M."/>
            <person name="Vederas J.C."/>
        </authorList>
    </citation>
    <scope>NUCLEOTIDE SEQUENCE</scope>
    <source>
        <strain evidence="3">NRRL B-30644</strain>
    </source>
</reference>
<dbReference type="InterPro" id="IPR023809">
    <property type="entry name" value="Thiopep_bacteriocin_synth_dom"/>
</dbReference>
<keyword evidence="5" id="KW-1185">Reference proteome</keyword>
<evidence type="ECO:0000313" key="5">
    <source>
        <dbReference type="Proteomes" id="UP000032534"/>
    </source>
</evidence>
<evidence type="ECO:0000313" key="4">
    <source>
        <dbReference type="EMBL" id="KJD47514.1"/>
    </source>
</evidence>
<dbReference type="NCBIfam" id="TIGR03891">
    <property type="entry name" value="thiopep_ocin"/>
    <property type="match status" value="1"/>
</dbReference>
<dbReference type="RefSeq" id="WP_044644306.1">
    <property type="nucleotide sequence ID" value="NZ_JTHP01000001.1"/>
</dbReference>
<dbReference type="EMBL" id="JTHP01000001">
    <property type="protein sequence ID" value="KJD47514.1"/>
    <property type="molecule type" value="Genomic_DNA"/>
</dbReference>
<dbReference type="InterPro" id="IPR006827">
    <property type="entry name" value="Lant_deHydtase_N"/>
</dbReference>
<dbReference type="Pfam" id="PF14028">
    <property type="entry name" value="Lant_dehydr_C"/>
    <property type="match status" value="1"/>
</dbReference>